<proteinExistence type="predicted"/>
<dbReference type="RefSeq" id="WP_273556661.1">
    <property type="nucleotide sequence ID" value="NZ_JAQRFI010000084.1"/>
</dbReference>
<sequence length="59" mass="6956">MELHLRMWIETANEDITAFEFIDHGDTSSLTCDDEESLLFSLDKTQEIINLIRKQIEKK</sequence>
<name>A0ABT5LNT9_9GAMM</name>
<organism evidence="1 2">
    <name type="scientific">Xenorhabdus yunnanensis</name>
    <dbReference type="NCBI Taxonomy" id="3025878"/>
    <lineage>
        <taxon>Bacteria</taxon>
        <taxon>Pseudomonadati</taxon>
        <taxon>Pseudomonadota</taxon>
        <taxon>Gammaproteobacteria</taxon>
        <taxon>Enterobacterales</taxon>
        <taxon>Morganellaceae</taxon>
        <taxon>Xenorhabdus</taxon>
    </lineage>
</organism>
<reference evidence="1 2" key="1">
    <citation type="submission" date="2023-02" db="EMBL/GenBank/DDBJ databases">
        <title>Entomopathogenic bacteria.</title>
        <authorList>
            <person name="Machado R.A."/>
        </authorList>
    </citation>
    <scope>NUCLEOTIDE SEQUENCE [LARGE SCALE GENOMIC DNA]</scope>
    <source>
        <strain evidence="1 2">XENO-10</strain>
    </source>
</reference>
<comment type="caution">
    <text evidence="1">The sequence shown here is derived from an EMBL/GenBank/DDBJ whole genome shotgun (WGS) entry which is preliminary data.</text>
</comment>
<dbReference type="EMBL" id="JAQRFI010000084">
    <property type="protein sequence ID" value="MDC9591435.1"/>
    <property type="molecule type" value="Genomic_DNA"/>
</dbReference>
<protein>
    <submittedName>
        <fullName evidence="1">Uncharacterized protein</fullName>
    </submittedName>
</protein>
<evidence type="ECO:0000313" key="2">
    <source>
        <dbReference type="Proteomes" id="UP001217178"/>
    </source>
</evidence>
<evidence type="ECO:0000313" key="1">
    <source>
        <dbReference type="EMBL" id="MDC9591435.1"/>
    </source>
</evidence>
<accession>A0ABT5LNT9</accession>
<gene>
    <name evidence="1" type="ORF">PSI23_19650</name>
</gene>
<keyword evidence="2" id="KW-1185">Reference proteome</keyword>
<dbReference type="Proteomes" id="UP001217178">
    <property type="component" value="Unassembled WGS sequence"/>
</dbReference>